<dbReference type="InterPro" id="IPR036920">
    <property type="entry name" value="Ribosomal_uL16_sf"/>
</dbReference>
<evidence type="ECO:0000256" key="2">
    <source>
        <dbReference type="ARBA" id="ARBA00022980"/>
    </source>
</evidence>
<accession>X1GUB9</accession>
<dbReference type="GO" id="GO:0006412">
    <property type="term" value="P:translation"/>
    <property type="evidence" value="ECO:0007669"/>
    <property type="project" value="InterPro"/>
</dbReference>
<name>X1GUB9_9ZZZZ</name>
<gene>
    <name evidence="4" type="ORF">S03H2_31303</name>
</gene>
<reference evidence="4" key="1">
    <citation type="journal article" date="2014" name="Front. Microbiol.">
        <title>High frequency of phylogenetically diverse reductive dehalogenase-homologous genes in deep subseafloor sedimentary metagenomes.</title>
        <authorList>
            <person name="Kawai M."/>
            <person name="Futagami T."/>
            <person name="Toyoda A."/>
            <person name="Takaki Y."/>
            <person name="Nishi S."/>
            <person name="Hori S."/>
            <person name="Arai W."/>
            <person name="Tsubouchi T."/>
            <person name="Morono Y."/>
            <person name="Uchiyama I."/>
            <person name="Ito T."/>
            <person name="Fujiyama A."/>
            <person name="Inagaki F."/>
            <person name="Takami H."/>
        </authorList>
    </citation>
    <scope>NUCLEOTIDE SEQUENCE</scope>
    <source>
        <strain evidence="4">Expedition CK06-06</strain>
    </source>
</reference>
<evidence type="ECO:0000256" key="3">
    <source>
        <dbReference type="ARBA" id="ARBA00023274"/>
    </source>
</evidence>
<comment type="caution">
    <text evidence="4">The sequence shown here is derived from an EMBL/GenBank/DDBJ whole genome shotgun (WGS) entry which is preliminary data.</text>
</comment>
<dbReference type="InterPro" id="IPR047873">
    <property type="entry name" value="Ribosomal_uL16"/>
</dbReference>
<keyword evidence="3" id="KW-0687">Ribonucleoprotein</keyword>
<evidence type="ECO:0000313" key="4">
    <source>
        <dbReference type="EMBL" id="GAH61491.1"/>
    </source>
</evidence>
<dbReference type="AlphaFoldDB" id="X1GUB9"/>
<dbReference type="Gene3D" id="3.90.1170.10">
    <property type="entry name" value="Ribosomal protein L10e/L16"/>
    <property type="match status" value="1"/>
</dbReference>
<dbReference type="GO" id="GO:0003735">
    <property type="term" value="F:structural constituent of ribosome"/>
    <property type="evidence" value="ECO:0007669"/>
    <property type="project" value="InterPro"/>
</dbReference>
<dbReference type="GO" id="GO:1990904">
    <property type="term" value="C:ribonucleoprotein complex"/>
    <property type="evidence" value="ECO:0007669"/>
    <property type="project" value="UniProtKB-KW"/>
</dbReference>
<organism evidence="4">
    <name type="scientific">marine sediment metagenome</name>
    <dbReference type="NCBI Taxonomy" id="412755"/>
    <lineage>
        <taxon>unclassified sequences</taxon>
        <taxon>metagenomes</taxon>
        <taxon>ecological metagenomes</taxon>
    </lineage>
</organism>
<dbReference type="Pfam" id="PF00252">
    <property type="entry name" value="Ribosomal_L16"/>
    <property type="match status" value="1"/>
</dbReference>
<keyword evidence="2" id="KW-0689">Ribosomal protein</keyword>
<protein>
    <submittedName>
        <fullName evidence="4">Uncharacterized protein</fullName>
    </submittedName>
</protein>
<sequence length="53" mass="6014">MANPVAVAARLQNRKTIFAVDVDEEHIVDAREALRKASSKMPLRVRILEEKLN</sequence>
<dbReference type="EMBL" id="BARU01018973">
    <property type="protein sequence ID" value="GAH61491.1"/>
    <property type="molecule type" value="Genomic_DNA"/>
</dbReference>
<dbReference type="SUPFAM" id="SSF54686">
    <property type="entry name" value="Ribosomal protein L16p/L10e"/>
    <property type="match status" value="1"/>
</dbReference>
<evidence type="ECO:0000256" key="1">
    <source>
        <dbReference type="ARBA" id="ARBA00008931"/>
    </source>
</evidence>
<dbReference type="GO" id="GO:0005840">
    <property type="term" value="C:ribosome"/>
    <property type="evidence" value="ECO:0007669"/>
    <property type="project" value="UniProtKB-KW"/>
</dbReference>
<proteinExistence type="inferred from homology"/>
<comment type="similarity">
    <text evidence="1">Belongs to the universal ribosomal protein uL16 family.</text>
</comment>